<evidence type="ECO:0000256" key="1">
    <source>
        <dbReference type="ARBA" id="ARBA00008279"/>
    </source>
</evidence>
<dbReference type="GO" id="GO:0043022">
    <property type="term" value="F:ribosome binding"/>
    <property type="evidence" value="ECO:0007669"/>
    <property type="project" value="TreeGrafter"/>
</dbReference>
<dbReference type="GO" id="GO:0005525">
    <property type="term" value="F:GTP binding"/>
    <property type="evidence" value="ECO:0007669"/>
    <property type="project" value="UniProtKB-UniRule"/>
</dbReference>
<dbReference type="FunFam" id="3.40.50.300:FF:000057">
    <property type="entry name" value="GTPase Der"/>
    <property type="match status" value="1"/>
</dbReference>
<dbReference type="PROSITE" id="PS51712">
    <property type="entry name" value="G_ENGA"/>
    <property type="match status" value="2"/>
</dbReference>
<evidence type="ECO:0000256" key="6">
    <source>
        <dbReference type="ARBA" id="ARBA00023134"/>
    </source>
</evidence>
<dbReference type="PANTHER" id="PTHR43834:SF6">
    <property type="entry name" value="GTPASE DER"/>
    <property type="match status" value="1"/>
</dbReference>
<evidence type="ECO:0000313" key="12">
    <source>
        <dbReference type="EMBL" id="AHF23905.1"/>
    </source>
</evidence>
<evidence type="ECO:0000256" key="4">
    <source>
        <dbReference type="ARBA" id="ARBA00022737"/>
    </source>
</evidence>
<dbReference type="InterPro" id="IPR031166">
    <property type="entry name" value="G_ENGA"/>
</dbReference>
<evidence type="ECO:0000256" key="9">
    <source>
        <dbReference type="PROSITE-ProRule" id="PRU01049"/>
    </source>
</evidence>
<dbReference type="NCBIfam" id="TIGR00231">
    <property type="entry name" value="small_GTP"/>
    <property type="match status" value="2"/>
</dbReference>
<feature type="binding site" evidence="8">
    <location>
        <begin position="185"/>
        <end position="192"/>
    </location>
    <ligand>
        <name>GTP</name>
        <dbReference type="ChEBI" id="CHEBI:37565"/>
        <label>2</label>
    </ligand>
</feature>
<dbReference type="PIRSF" id="PIRSF006485">
    <property type="entry name" value="GTP-binding_EngA"/>
    <property type="match status" value="1"/>
</dbReference>
<dbReference type="InterPro" id="IPR006073">
    <property type="entry name" value="GTP-bd"/>
</dbReference>
<dbReference type="InterPro" id="IPR016484">
    <property type="entry name" value="GTPase_Der"/>
</dbReference>
<accession>W0FLP8</accession>
<dbReference type="InterPro" id="IPR003593">
    <property type="entry name" value="AAA+_ATPase"/>
</dbReference>
<dbReference type="AlphaFoldDB" id="W0FLP8"/>
<sequence length="443" mass="49270">MSKPVVAIVGRPNVGKSSLFNTLYGERISIVHDTPGVTRDRIYADAEWRGRQFIMIDTGGIEPGDNEDYILKQMRVQAEIAIETADVILFITDLHAGLTAADEEIAVMLRKAGRPVVVAVNKVDTVGDPPAEYYEFYQLGLENVCSISAAHRLGLGEMLDMIFEQFPDTEDDEEEEGSIRVALIGRPNAGKSSLANKMIGQDRSIVSDIAGTTRDTIDSDIENEHGKFTIVDTAGMRKKGKIEDVIERYSMVRALSAIERADVCVILIDATQGVTEQDTRIAGLAHDSGKASVFVINKWDLIEKETGTMEAMERIVKDKFAFMDYAPVIFISAKTGQRVDKLFKLIVTVNENAQKRLTTGILNQMISQAVTLVPTPQDKGRHLKIYYGTQVSVKPPTFALFVNDKKLSHFSYERYLENQLRSNFGFEGVPIRLLLRNKNGSDE</sequence>
<dbReference type="FunFam" id="3.40.50.300:FF:000040">
    <property type="entry name" value="GTPase Der"/>
    <property type="match status" value="1"/>
</dbReference>
<comment type="subunit">
    <text evidence="8">Associates with the 50S ribosomal subunit.</text>
</comment>
<dbReference type="NCBIfam" id="TIGR03594">
    <property type="entry name" value="GTPase_EngA"/>
    <property type="match status" value="1"/>
</dbReference>
<dbReference type="FunFam" id="3.30.300.20:FF:000004">
    <property type="entry name" value="GTPase Der"/>
    <property type="match status" value="1"/>
</dbReference>
<dbReference type="Gene3D" id="3.30.300.20">
    <property type="match status" value="1"/>
</dbReference>
<dbReference type="InterPro" id="IPR032859">
    <property type="entry name" value="KH_dom-like"/>
</dbReference>
<organism evidence="12">
    <name type="scientific">uncultured bacterium Contig1759</name>
    <dbReference type="NCBI Taxonomy" id="1393502"/>
    <lineage>
        <taxon>Bacteria</taxon>
        <taxon>environmental samples</taxon>
    </lineage>
</organism>
<dbReference type="PRINTS" id="PR00449">
    <property type="entry name" value="RASTRNSFRMNG"/>
</dbReference>
<feature type="binding site" evidence="8">
    <location>
        <begin position="297"/>
        <end position="300"/>
    </location>
    <ligand>
        <name>GTP</name>
        <dbReference type="ChEBI" id="CHEBI:37565"/>
        <label>2</label>
    </ligand>
</feature>
<evidence type="ECO:0000256" key="3">
    <source>
        <dbReference type="ARBA" id="ARBA00022517"/>
    </source>
</evidence>
<keyword evidence="4 10" id="KW-0677">Repeat</keyword>
<protein>
    <recommendedName>
        <fullName evidence="2 8">GTPase Der</fullName>
    </recommendedName>
    <alternativeName>
        <fullName evidence="7 8">GTP-binding protein EngA</fullName>
    </alternativeName>
</protein>
<feature type="domain" description="EngA-type G" evidence="11">
    <location>
        <begin position="4"/>
        <end position="170"/>
    </location>
</feature>
<keyword evidence="3 8" id="KW-0690">Ribosome biogenesis</keyword>
<dbReference type="PANTHER" id="PTHR43834">
    <property type="entry name" value="GTPASE DER"/>
    <property type="match status" value="1"/>
</dbReference>
<evidence type="ECO:0000256" key="7">
    <source>
        <dbReference type="ARBA" id="ARBA00032345"/>
    </source>
</evidence>
<dbReference type="HAMAP" id="MF_00195">
    <property type="entry name" value="GTPase_Der"/>
    <property type="match status" value="1"/>
</dbReference>
<dbReference type="InterPro" id="IPR005225">
    <property type="entry name" value="Small_GTP-bd"/>
</dbReference>
<evidence type="ECO:0000256" key="5">
    <source>
        <dbReference type="ARBA" id="ARBA00022741"/>
    </source>
</evidence>
<dbReference type="EMBL" id="KC246778">
    <property type="protein sequence ID" value="AHF23905.1"/>
    <property type="molecule type" value="Genomic_DNA"/>
</dbReference>
<dbReference type="Pfam" id="PF01926">
    <property type="entry name" value="MMR_HSR1"/>
    <property type="match status" value="2"/>
</dbReference>
<proteinExistence type="inferred from homology"/>
<dbReference type="SUPFAM" id="SSF52540">
    <property type="entry name" value="P-loop containing nucleoside triphosphate hydrolases"/>
    <property type="match status" value="2"/>
</dbReference>
<dbReference type="InterPro" id="IPR015946">
    <property type="entry name" value="KH_dom-like_a/b"/>
</dbReference>
<evidence type="ECO:0000256" key="2">
    <source>
        <dbReference type="ARBA" id="ARBA00020953"/>
    </source>
</evidence>
<feature type="binding site" evidence="8">
    <location>
        <begin position="10"/>
        <end position="17"/>
    </location>
    <ligand>
        <name>GTP</name>
        <dbReference type="ChEBI" id="CHEBI:37565"/>
        <label>1</label>
    </ligand>
</feature>
<dbReference type="Pfam" id="PF14714">
    <property type="entry name" value="KH_dom-like"/>
    <property type="match status" value="1"/>
</dbReference>
<feature type="binding site" evidence="8">
    <location>
        <begin position="121"/>
        <end position="124"/>
    </location>
    <ligand>
        <name>GTP</name>
        <dbReference type="ChEBI" id="CHEBI:37565"/>
        <label>1</label>
    </ligand>
</feature>
<keyword evidence="5 8" id="KW-0547">Nucleotide-binding</keyword>
<evidence type="ECO:0000256" key="8">
    <source>
        <dbReference type="HAMAP-Rule" id="MF_00195"/>
    </source>
</evidence>
<dbReference type="Gene3D" id="3.40.50.300">
    <property type="entry name" value="P-loop containing nucleotide triphosphate hydrolases"/>
    <property type="match status" value="2"/>
</dbReference>
<feature type="binding site" evidence="8">
    <location>
        <begin position="57"/>
        <end position="61"/>
    </location>
    <ligand>
        <name>GTP</name>
        <dbReference type="ChEBI" id="CHEBI:37565"/>
        <label>1</label>
    </ligand>
</feature>
<keyword evidence="6 8" id="KW-0342">GTP-binding</keyword>
<reference evidence="12" key="1">
    <citation type="journal article" date="2013" name="PLoS ONE">
        <title>Metagenomic insights into the carbohydrate-active enzymes carried by the microorganisms adhering to solid digesta in the rumen of cows.</title>
        <authorList>
            <person name="Wang L."/>
            <person name="Hatem A."/>
            <person name="Catalyurek U.V."/>
            <person name="Morrison M."/>
            <person name="Yu Z."/>
        </authorList>
    </citation>
    <scope>NUCLEOTIDE SEQUENCE</scope>
</reference>
<name>W0FLP8_9BACT</name>
<comment type="function">
    <text evidence="8 10">GTPase that plays an essential role in the late steps of ribosome biogenesis.</text>
</comment>
<dbReference type="SMART" id="SM00382">
    <property type="entry name" value="AAA"/>
    <property type="match status" value="2"/>
</dbReference>
<evidence type="ECO:0000259" key="11">
    <source>
        <dbReference type="PROSITE" id="PS51712"/>
    </source>
</evidence>
<dbReference type="InterPro" id="IPR027417">
    <property type="entry name" value="P-loop_NTPase"/>
</dbReference>
<dbReference type="GO" id="GO:0042254">
    <property type="term" value="P:ribosome biogenesis"/>
    <property type="evidence" value="ECO:0007669"/>
    <property type="project" value="UniProtKB-KW"/>
</dbReference>
<comment type="similarity">
    <text evidence="1 8 9 10">Belongs to the TRAFAC class TrmE-Era-EngA-EngB-Septin-like GTPase superfamily. EngA (Der) GTPase family.</text>
</comment>
<feature type="binding site" evidence="8">
    <location>
        <begin position="232"/>
        <end position="236"/>
    </location>
    <ligand>
        <name>GTP</name>
        <dbReference type="ChEBI" id="CHEBI:37565"/>
        <label>2</label>
    </ligand>
</feature>
<evidence type="ECO:0000256" key="10">
    <source>
        <dbReference type="RuleBase" id="RU004481"/>
    </source>
</evidence>
<gene>
    <name evidence="8" type="primary">der</name>
</gene>
<feature type="domain" description="EngA-type G" evidence="11">
    <location>
        <begin position="179"/>
        <end position="354"/>
    </location>
</feature>
<dbReference type="CDD" id="cd01895">
    <property type="entry name" value="EngA2"/>
    <property type="match status" value="1"/>
</dbReference>
<dbReference type="CDD" id="cd01894">
    <property type="entry name" value="EngA1"/>
    <property type="match status" value="1"/>
</dbReference>